<dbReference type="HOGENOM" id="CLU_597860_0_0_1"/>
<reference evidence="3" key="2">
    <citation type="submission" date="2010-04" db="EMBL/GenBank/DDBJ databases">
        <authorList>
            <person name="Buell R."/>
            <person name="Hamilton J."/>
            <person name="Hostetler J."/>
        </authorList>
    </citation>
    <scope>NUCLEOTIDE SEQUENCE [LARGE SCALE GENOMIC DNA]</scope>
    <source>
        <strain evidence="3">DAOM:BR144</strain>
    </source>
</reference>
<dbReference type="eggNOG" id="ENOG502SURY">
    <property type="taxonomic scope" value="Eukaryota"/>
</dbReference>
<dbReference type="VEuPathDB" id="FungiDB:PYU1_G009411"/>
<feature type="region of interest" description="Disordered" evidence="1">
    <location>
        <begin position="318"/>
        <end position="416"/>
    </location>
</feature>
<dbReference type="InParanoid" id="K3WWT1"/>
<feature type="compositionally biased region" description="Basic and acidic residues" evidence="1">
    <location>
        <begin position="237"/>
        <end position="251"/>
    </location>
</feature>
<feature type="compositionally biased region" description="Acidic residues" evidence="1">
    <location>
        <begin position="279"/>
        <end position="288"/>
    </location>
</feature>
<dbReference type="Proteomes" id="UP000019132">
    <property type="component" value="Unassembled WGS sequence"/>
</dbReference>
<dbReference type="EnsemblProtists" id="PYU1_T009429">
    <property type="protein sequence ID" value="PYU1_T009429"/>
    <property type="gene ID" value="PYU1_G009411"/>
</dbReference>
<feature type="compositionally biased region" description="Basic residues" evidence="1">
    <location>
        <begin position="402"/>
        <end position="411"/>
    </location>
</feature>
<feature type="compositionally biased region" description="Pro residues" evidence="1">
    <location>
        <begin position="158"/>
        <end position="167"/>
    </location>
</feature>
<reference evidence="3" key="1">
    <citation type="journal article" date="2010" name="Genome Biol.">
        <title>Genome sequence of the necrotrophic plant pathogen Pythium ultimum reveals original pathogenicity mechanisms and effector repertoire.</title>
        <authorList>
            <person name="Levesque C.A."/>
            <person name="Brouwer H."/>
            <person name="Cano L."/>
            <person name="Hamilton J.P."/>
            <person name="Holt C."/>
            <person name="Huitema E."/>
            <person name="Raffaele S."/>
            <person name="Robideau G.P."/>
            <person name="Thines M."/>
            <person name="Win J."/>
            <person name="Zerillo M.M."/>
            <person name="Beakes G.W."/>
            <person name="Boore J.L."/>
            <person name="Busam D."/>
            <person name="Dumas B."/>
            <person name="Ferriera S."/>
            <person name="Fuerstenberg S.I."/>
            <person name="Gachon C.M."/>
            <person name="Gaulin E."/>
            <person name="Govers F."/>
            <person name="Grenville-Briggs L."/>
            <person name="Horner N."/>
            <person name="Hostetler J."/>
            <person name="Jiang R.H."/>
            <person name="Johnson J."/>
            <person name="Krajaejun T."/>
            <person name="Lin H."/>
            <person name="Meijer H.J."/>
            <person name="Moore B."/>
            <person name="Morris P."/>
            <person name="Phuntmart V."/>
            <person name="Puiu D."/>
            <person name="Shetty J."/>
            <person name="Stajich J.E."/>
            <person name="Tripathy S."/>
            <person name="Wawra S."/>
            <person name="van West P."/>
            <person name="Whitty B.R."/>
            <person name="Coutinho P.M."/>
            <person name="Henrissat B."/>
            <person name="Martin F."/>
            <person name="Thomas P.D."/>
            <person name="Tyler B.M."/>
            <person name="De Vries R.P."/>
            <person name="Kamoun S."/>
            <person name="Yandell M."/>
            <person name="Tisserat N."/>
            <person name="Buell C.R."/>
        </authorList>
    </citation>
    <scope>NUCLEOTIDE SEQUENCE</scope>
    <source>
        <strain evidence="3">DAOM:BR144</strain>
    </source>
</reference>
<feature type="compositionally biased region" description="Low complexity" evidence="1">
    <location>
        <begin position="211"/>
        <end position="220"/>
    </location>
</feature>
<evidence type="ECO:0000313" key="3">
    <source>
        <dbReference type="Proteomes" id="UP000019132"/>
    </source>
</evidence>
<feature type="compositionally biased region" description="Polar residues" evidence="1">
    <location>
        <begin position="253"/>
        <end position="271"/>
    </location>
</feature>
<proteinExistence type="predicted"/>
<dbReference type="AlphaFoldDB" id="K3WWT1"/>
<name>K3WWT1_GLOUD</name>
<evidence type="ECO:0000313" key="2">
    <source>
        <dbReference type="EnsemblProtists" id="PYU1_T009429"/>
    </source>
</evidence>
<feature type="region of interest" description="Disordered" evidence="1">
    <location>
        <begin position="207"/>
        <end position="288"/>
    </location>
</feature>
<feature type="compositionally biased region" description="Low complexity" evidence="1">
    <location>
        <begin position="382"/>
        <end position="401"/>
    </location>
</feature>
<sequence>MPWVLQNDPGKPDVSPAIKATFLAASAFHQSLDVMIKSELGLDCDVMDKLQSFIESLDAIVSNNNESSAPNGTSQSSPLRAAPMHPVVAAATVITKPFVRQDTLYPPPYPDLTPEEEGALFPPPYVSSGPAYWTFNPDIPLPSAAKSGTSGSSSTAPIHPPLHPVHPSPGVGAYDLEKSKRVRFHQSPRFSFRKAGVDAVIADTPVKDMNSTSSVPSTPSKPRLYKTALSRPPSTPSRDEEMYNHDLDRTQKRSNGSLLDETSSNIDTNANFRVMAPSEIDDNDDDTGDDRLEVDMLLALRRQHNMVVNDFMQDILQQQQSRRPTSPDPTPFKKSHMAPERKSKLQQHAPRLATERNWGSSSTSRFVSRLRLRETISPPEPRQQQRPQRVSTSSGAASSPSKKTRATKKRTLQAQCNANSVTVQPRVSGLEQPNGEHLAWAVRISEFYNAKRGIDADD</sequence>
<evidence type="ECO:0000256" key="1">
    <source>
        <dbReference type="SAM" id="MobiDB-lite"/>
    </source>
</evidence>
<reference evidence="2" key="3">
    <citation type="submission" date="2015-02" db="UniProtKB">
        <authorList>
            <consortium name="EnsemblProtists"/>
        </authorList>
    </citation>
    <scope>IDENTIFICATION</scope>
    <source>
        <strain evidence="2">DAOM BR144</strain>
    </source>
</reference>
<feature type="compositionally biased region" description="Polar residues" evidence="1">
    <location>
        <begin position="357"/>
        <end position="366"/>
    </location>
</feature>
<dbReference type="EMBL" id="GL376622">
    <property type="status" value="NOT_ANNOTATED_CDS"/>
    <property type="molecule type" value="Genomic_DNA"/>
</dbReference>
<feature type="compositionally biased region" description="Low complexity" evidence="1">
    <location>
        <begin position="144"/>
        <end position="156"/>
    </location>
</feature>
<organism evidence="2 3">
    <name type="scientific">Globisporangium ultimum (strain ATCC 200006 / CBS 805.95 / DAOM BR144)</name>
    <name type="common">Pythium ultimum</name>
    <dbReference type="NCBI Taxonomy" id="431595"/>
    <lineage>
        <taxon>Eukaryota</taxon>
        <taxon>Sar</taxon>
        <taxon>Stramenopiles</taxon>
        <taxon>Oomycota</taxon>
        <taxon>Peronosporomycetes</taxon>
        <taxon>Pythiales</taxon>
        <taxon>Pythiaceae</taxon>
        <taxon>Globisporangium</taxon>
    </lineage>
</organism>
<feature type="region of interest" description="Disordered" evidence="1">
    <location>
        <begin position="144"/>
        <end position="173"/>
    </location>
</feature>
<accession>K3WWT1</accession>
<protein>
    <submittedName>
        <fullName evidence="2">Uncharacterized protein</fullName>
    </submittedName>
</protein>
<keyword evidence="3" id="KW-1185">Reference proteome</keyword>